<dbReference type="InterPro" id="IPR010992">
    <property type="entry name" value="IHF-like_DNA-bd_dom_sf"/>
</dbReference>
<dbReference type="SMART" id="SM00411">
    <property type="entry name" value="BHL"/>
    <property type="match status" value="1"/>
</dbReference>
<dbReference type="InterPro" id="IPR000119">
    <property type="entry name" value="Hist_DNA-bd"/>
</dbReference>
<evidence type="ECO:0000313" key="1">
    <source>
        <dbReference type="EMBL" id="SVD36157.1"/>
    </source>
</evidence>
<reference evidence="1" key="1">
    <citation type="submission" date="2018-05" db="EMBL/GenBank/DDBJ databases">
        <authorList>
            <person name="Lanie J.A."/>
            <person name="Ng W.-L."/>
            <person name="Kazmierczak K.M."/>
            <person name="Andrzejewski T.M."/>
            <person name="Davidsen T.M."/>
            <person name="Wayne K.J."/>
            <person name="Tettelin H."/>
            <person name="Glass J.I."/>
            <person name="Rusch D."/>
            <person name="Podicherti R."/>
            <person name="Tsui H.-C.T."/>
            <person name="Winkler M.E."/>
        </authorList>
    </citation>
    <scope>NUCLEOTIDE SEQUENCE</scope>
</reference>
<dbReference type="SUPFAM" id="SSF47729">
    <property type="entry name" value="IHF-like DNA-binding proteins"/>
    <property type="match status" value="1"/>
</dbReference>
<name>A0A382UPX6_9ZZZZ</name>
<dbReference type="AlphaFoldDB" id="A0A382UPX6"/>
<organism evidence="1">
    <name type="scientific">marine metagenome</name>
    <dbReference type="NCBI Taxonomy" id="408172"/>
    <lineage>
        <taxon>unclassified sequences</taxon>
        <taxon>metagenomes</taxon>
        <taxon>ecological metagenomes</taxon>
    </lineage>
</organism>
<dbReference type="Gene3D" id="4.10.520.10">
    <property type="entry name" value="IHF-like DNA-binding proteins"/>
    <property type="match status" value="1"/>
</dbReference>
<sequence>MPVAKSNLVKELADSYPNFLRKDLIRLIDITLYEMINALKRGERVELRDIFTIEPKTQKSGFRRNPKNGVTFFAKEKKKILFKISKSWTKKINEKE</sequence>
<dbReference type="EMBL" id="UINC01145805">
    <property type="protein sequence ID" value="SVD36157.1"/>
    <property type="molecule type" value="Genomic_DNA"/>
</dbReference>
<dbReference type="Pfam" id="PF00216">
    <property type="entry name" value="Bac_DNA_binding"/>
    <property type="match status" value="1"/>
</dbReference>
<dbReference type="GO" id="GO:0003677">
    <property type="term" value="F:DNA binding"/>
    <property type="evidence" value="ECO:0007669"/>
    <property type="project" value="InterPro"/>
</dbReference>
<evidence type="ECO:0008006" key="2">
    <source>
        <dbReference type="Google" id="ProtNLM"/>
    </source>
</evidence>
<accession>A0A382UPX6</accession>
<dbReference type="GO" id="GO:0030527">
    <property type="term" value="F:structural constituent of chromatin"/>
    <property type="evidence" value="ECO:0007669"/>
    <property type="project" value="InterPro"/>
</dbReference>
<proteinExistence type="predicted"/>
<protein>
    <recommendedName>
        <fullName evidence="2">Integration host factor subunit beta</fullName>
    </recommendedName>
</protein>
<gene>
    <name evidence="1" type="ORF">METZ01_LOCUS389011</name>
</gene>